<protein>
    <recommendedName>
        <fullName evidence="1">Cache 3/Cache 2 fusion domain-containing protein</fullName>
    </recommendedName>
</protein>
<proteinExistence type="predicted"/>
<dbReference type="RefSeq" id="WP_224010035.1">
    <property type="nucleotide sequence ID" value="NZ_CAJZAF010000056.1"/>
</dbReference>
<dbReference type="Pfam" id="PF17201">
    <property type="entry name" value="Cache_3-Cache_2"/>
    <property type="match status" value="1"/>
</dbReference>
<dbReference type="InterPro" id="IPR029151">
    <property type="entry name" value="Sensor-like_sf"/>
</dbReference>
<dbReference type="SUPFAM" id="SSF103190">
    <property type="entry name" value="Sensory domain-like"/>
    <property type="match status" value="1"/>
</dbReference>
<dbReference type="Proteomes" id="UP000701702">
    <property type="component" value="Unassembled WGS sequence"/>
</dbReference>
<feature type="domain" description="Cache 3/Cache 2 fusion" evidence="1">
    <location>
        <begin position="63"/>
        <end position="178"/>
    </location>
</feature>
<name>A0ABN7ZLZ8_9BURK</name>
<dbReference type="EMBL" id="CAJZAF010000056">
    <property type="protein sequence ID" value="CAG9186958.1"/>
    <property type="molecule type" value="Genomic_DNA"/>
</dbReference>
<sequence>MKEKSPIGVIGRWVVLTTYALAISIFAPAMSHAQSPENVKQAMASLKAKTAKLGVPGIKGEDAVAGKPVPALHFGTTNMNNNFVVVDEVKKEHGGTATLFVKNGEDFVRVTTNVQKDDGSRALGTVLDPKGKAIAAIRGGGAYYGDADILGKPYITGYEPIRDSAGNVIGIYYVGYPKAQ</sequence>
<evidence type="ECO:0000313" key="3">
    <source>
        <dbReference type="Proteomes" id="UP000701702"/>
    </source>
</evidence>
<evidence type="ECO:0000259" key="1">
    <source>
        <dbReference type="Pfam" id="PF17201"/>
    </source>
</evidence>
<reference evidence="2 3" key="1">
    <citation type="submission" date="2021-08" db="EMBL/GenBank/DDBJ databases">
        <authorList>
            <person name="Peeters C."/>
        </authorList>
    </citation>
    <scope>NUCLEOTIDE SEQUENCE [LARGE SCALE GENOMIC DNA]</scope>
    <source>
        <strain evidence="2 3">LMG 23994</strain>
    </source>
</reference>
<organism evidence="2 3">
    <name type="scientific">Cupriavidus pinatubonensis</name>
    <dbReference type="NCBI Taxonomy" id="248026"/>
    <lineage>
        <taxon>Bacteria</taxon>
        <taxon>Pseudomonadati</taxon>
        <taxon>Pseudomonadota</taxon>
        <taxon>Betaproteobacteria</taxon>
        <taxon>Burkholderiales</taxon>
        <taxon>Burkholderiaceae</taxon>
        <taxon>Cupriavidus</taxon>
    </lineage>
</organism>
<dbReference type="InterPro" id="IPR033462">
    <property type="entry name" value="Cache_3-Cache_2"/>
</dbReference>
<keyword evidence="3" id="KW-1185">Reference proteome</keyword>
<evidence type="ECO:0000313" key="2">
    <source>
        <dbReference type="EMBL" id="CAG9186958.1"/>
    </source>
</evidence>
<accession>A0ABN7ZLZ8</accession>
<comment type="caution">
    <text evidence="2">The sequence shown here is derived from an EMBL/GenBank/DDBJ whole genome shotgun (WGS) entry which is preliminary data.</text>
</comment>
<gene>
    <name evidence="2" type="ORF">LMG23994_06465</name>
</gene>